<dbReference type="InParanoid" id="A0A078B0T6"/>
<evidence type="ECO:0000313" key="1">
    <source>
        <dbReference type="EMBL" id="CDW87901.1"/>
    </source>
</evidence>
<reference evidence="1 2" key="1">
    <citation type="submission" date="2014-06" db="EMBL/GenBank/DDBJ databases">
        <authorList>
            <person name="Swart Estienne"/>
        </authorList>
    </citation>
    <scope>NUCLEOTIDE SEQUENCE [LARGE SCALE GENOMIC DNA]</scope>
    <source>
        <strain evidence="1 2">130c</strain>
    </source>
</reference>
<dbReference type="InterPro" id="IPR016024">
    <property type="entry name" value="ARM-type_fold"/>
</dbReference>
<dbReference type="EMBL" id="CCKQ01016035">
    <property type="protein sequence ID" value="CDW87901.1"/>
    <property type="molecule type" value="Genomic_DNA"/>
</dbReference>
<dbReference type="SUPFAM" id="SSF48371">
    <property type="entry name" value="ARM repeat"/>
    <property type="match status" value="1"/>
</dbReference>
<evidence type="ECO:0000313" key="2">
    <source>
        <dbReference type="Proteomes" id="UP000039865"/>
    </source>
</evidence>
<dbReference type="Gene3D" id="1.25.10.10">
    <property type="entry name" value="Leucine-rich Repeat Variant"/>
    <property type="match status" value="1"/>
</dbReference>
<protein>
    <submittedName>
        <fullName evidence="1">Importin 8</fullName>
    </submittedName>
</protein>
<proteinExistence type="predicted"/>
<gene>
    <name evidence="1" type="primary">Contig19147.g20306</name>
    <name evidence="1" type="ORF">STYLEM_17015</name>
</gene>
<dbReference type="Proteomes" id="UP000039865">
    <property type="component" value="Unassembled WGS sequence"/>
</dbReference>
<keyword evidence="2" id="KW-1185">Reference proteome</keyword>
<sequence length="289" mass="34301">MNCDYNPLKKQYLRCLDYIFRCDYPNEFPSIIQTVIQSISVFEDQKLLTGLQVLHVLFKSIDFNGKEYKIKRQLSNEIALQTFDILGNVMNNIMNIINTEQTNAHKKEVSEYFLNHQKLDQWMTIFKTLIDQPLSTEITQFTEDTEKIEENEQKIEWKIKSICSFITFKLFYTYQKSWLLANRMVELSDLLYQKYAIGFLESHLKILYSKPTQFISRKTFMFSAQFVALCLKHTPTLDLLIPQIEKLLVEVLVKSCLLSQKEYIMLNDDPVEFIRYTEQSHEEETLKIC</sequence>
<dbReference type="AlphaFoldDB" id="A0A078B0T6"/>
<organism evidence="1 2">
    <name type="scientific">Stylonychia lemnae</name>
    <name type="common">Ciliate</name>
    <dbReference type="NCBI Taxonomy" id="5949"/>
    <lineage>
        <taxon>Eukaryota</taxon>
        <taxon>Sar</taxon>
        <taxon>Alveolata</taxon>
        <taxon>Ciliophora</taxon>
        <taxon>Intramacronucleata</taxon>
        <taxon>Spirotrichea</taxon>
        <taxon>Stichotrichia</taxon>
        <taxon>Sporadotrichida</taxon>
        <taxon>Oxytrichidae</taxon>
        <taxon>Stylonychinae</taxon>
        <taxon>Stylonychia</taxon>
    </lineage>
</organism>
<accession>A0A078B0T6</accession>
<name>A0A078B0T6_STYLE</name>
<dbReference type="InterPro" id="IPR011989">
    <property type="entry name" value="ARM-like"/>
</dbReference>